<keyword evidence="3" id="KW-1185">Reference proteome</keyword>
<evidence type="ECO:0000313" key="2">
    <source>
        <dbReference type="EMBL" id="MBP3966651.1"/>
    </source>
</evidence>
<dbReference type="EMBL" id="JAGKSP010000021">
    <property type="protein sequence ID" value="MBP3966651.1"/>
    <property type="molecule type" value="Genomic_DNA"/>
</dbReference>
<dbReference type="RefSeq" id="WP_210663903.1">
    <property type="nucleotide sequence ID" value="NZ_JAGKSP010000021.1"/>
</dbReference>
<feature type="transmembrane region" description="Helical" evidence="1">
    <location>
        <begin position="284"/>
        <end position="306"/>
    </location>
</feature>
<proteinExistence type="predicted"/>
<evidence type="ECO:0000256" key="1">
    <source>
        <dbReference type="SAM" id="Phobius"/>
    </source>
</evidence>
<dbReference type="PANTHER" id="PTHR37305:SF1">
    <property type="entry name" value="MEMBRANE PROTEIN"/>
    <property type="match status" value="1"/>
</dbReference>
<dbReference type="Pfam" id="PF12679">
    <property type="entry name" value="ABC2_membrane_2"/>
    <property type="match status" value="1"/>
</dbReference>
<gene>
    <name evidence="2" type="ORF">I8J30_28605</name>
</gene>
<name>A0ABS5CLA4_9BACL</name>
<feature type="transmembrane region" description="Helical" evidence="1">
    <location>
        <begin position="108"/>
        <end position="130"/>
    </location>
</feature>
<keyword evidence="1" id="KW-0472">Membrane</keyword>
<protein>
    <submittedName>
        <fullName evidence="2">ABC transporter permease</fullName>
    </submittedName>
</protein>
<accession>A0ABS5CLA4</accession>
<feature type="transmembrane region" description="Helical" evidence="1">
    <location>
        <begin position="233"/>
        <end position="253"/>
    </location>
</feature>
<feature type="transmembrane region" description="Helical" evidence="1">
    <location>
        <begin position="151"/>
        <end position="176"/>
    </location>
</feature>
<sequence>MVNLIQNENMKVYRRWRTWIMVGFMIAVVFTASLVEWYYDNDITSDTWQKQVEQQKDSMVKELDDPKTGEETKKYYENQIALIDYRLEHNIRPEDGTMWSGINGSATLVILITLFTVIIAGDSLAGEFSTGTIKLLLIRPASRLKILISKYVSMILFGILLLIVLFVVSVLINGLLYKFGDMSLPMVGLDSNGDIFERNMVLNLWKTYLLNGVSTVMYVTIAFMISSAFRSSAMAIGFSIFALFAGAILMELIQRYDWAKYVLFPNLNLAQYLEGRPYQDGMTLSFSIIMLVIYFIVFNLVSWLAFTRRDVAA</sequence>
<comment type="caution">
    <text evidence="2">The sequence shown here is derived from an EMBL/GenBank/DDBJ whole genome shotgun (WGS) entry which is preliminary data.</text>
</comment>
<keyword evidence="1" id="KW-0812">Transmembrane</keyword>
<evidence type="ECO:0000313" key="3">
    <source>
        <dbReference type="Proteomes" id="UP000673394"/>
    </source>
</evidence>
<dbReference type="Proteomes" id="UP000673394">
    <property type="component" value="Unassembled WGS sequence"/>
</dbReference>
<keyword evidence="1" id="KW-1133">Transmembrane helix</keyword>
<feature type="transmembrane region" description="Helical" evidence="1">
    <location>
        <begin position="20"/>
        <end position="39"/>
    </location>
</feature>
<feature type="transmembrane region" description="Helical" evidence="1">
    <location>
        <begin position="208"/>
        <end position="226"/>
    </location>
</feature>
<dbReference type="PANTHER" id="PTHR37305">
    <property type="entry name" value="INTEGRAL MEMBRANE PROTEIN-RELATED"/>
    <property type="match status" value="1"/>
</dbReference>
<organism evidence="2 3">
    <name type="scientific">Paenibacillus lignilyticus</name>
    <dbReference type="NCBI Taxonomy" id="1172615"/>
    <lineage>
        <taxon>Bacteria</taxon>
        <taxon>Bacillati</taxon>
        <taxon>Bacillota</taxon>
        <taxon>Bacilli</taxon>
        <taxon>Bacillales</taxon>
        <taxon>Paenibacillaceae</taxon>
        <taxon>Paenibacillus</taxon>
    </lineage>
</organism>
<reference evidence="2 3" key="1">
    <citation type="submission" date="2021-04" db="EMBL/GenBank/DDBJ databases">
        <title>Paenibacillus sp. DLE-14 whole genome sequence.</title>
        <authorList>
            <person name="Ham Y.J."/>
        </authorList>
    </citation>
    <scope>NUCLEOTIDE SEQUENCE [LARGE SCALE GENOMIC DNA]</scope>
    <source>
        <strain evidence="2 3">DLE-14</strain>
    </source>
</reference>